<dbReference type="RefSeq" id="WP_240825262.1">
    <property type="nucleotide sequence ID" value="NZ_JAKWBL010000001.1"/>
</dbReference>
<accession>A0ABS9SDL6</accession>
<dbReference type="EMBL" id="JAKWBL010000001">
    <property type="protein sequence ID" value="MCH5596453.1"/>
    <property type="molecule type" value="Genomic_DNA"/>
</dbReference>
<comment type="caution">
    <text evidence="2">The sequence shown here is derived from an EMBL/GenBank/DDBJ whole genome shotgun (WGS) entry which is preliminary data.</text>
</comment>
<evidence type="ECO:0000259" key="1">
    <source>
        <dbReference type="Pfam" id="PF04773"/>
    </source>
</evidence>
<dbReference type="Gene3D" id="2.60.120.1440">
    <property type="match status" value="1"/>
</dbReference>
<dbReference type="PANTHER" id="PTHR30273:SF2">
    <property type="entry name" value="PROTEIN FECR"/>
    <property type="match status" value="1"/>
</dbReference>
<protein>
    <submittedName>
        <fullName evidence="2">FecR domain-containing protein</fullName>
    </submittedName>
</protein>
<evidence type="ECO:0000313" key="3">
    <source>
        <dbReference type="Proteomes" id="UP001202248"/>
    </source>
</evidence>
<dbReference type="InterPro" id="IPR006860">
    <property type="entry name" value="FecR"/>
</dbReference>
<organism evidence="2 3">
    <name type="scientific">Niabella ginsengisoli</name>
    <dbReference type="NCBI Taxonomy" id="522298"/>
    <lineage>
        <taxon>Bacteria</taxon>
        <taxon>Pseudomonadati</taxon>
        <taxon>Bacteroidota</taxon>
        <taxon>Chitinophagia</taxon>
        <taxon>Chitinophagales</taxon>
        <taxon>Chitinophagaceae</taxon>
        <taxon>Niabella</taxon>
    </lineage>
</organism>
<gene>
    <name evidence="2" type="ORF">MKP09_00195</name>
</gene>
<dbReference type="PANTHER" id="PTHR30273">
    <property type="entry name" value="PERIPLASMIC SIGNAL SENSOR AND SIGMA FACTOR ACTIVATOR FECR-RELATED"/>
    <property type="match status" value="1"/>
</dbReference>
<feature type="domain" description="FecR protein" evidence="1">
    <location>
        <begin position="6"/>
        <end position="97"/>
    </location>
</feature>
<sequence>MQTIDNKTGKVMQITLSDCSVVALYPNGILQYLPAFEENRRILYLNGKARFDVRKDKVRPFTVYASGIATTALGTRFIISVLDDKQVSVTLKEGIVKVSPEHGRDTSMHVLLRPGDQLIVNSRKFHSYSLTHEAASAFAKEKRTVLKIPDDTTTKKKQGWSLKTNR</sequence>
<dbReference type="Pfam" id="PF04773">
    <property type="entry name" value="FecR"/>
    <property type="match status" value="1"/>
</dbReference>
<dbReference type="InterPro" id="IPR012373">
    <property type="entry name" value="Ferrdict_sens_TM"/>
</dbReference>
<dbReference type="Proteomes" id="UP001202248">
    <property type="component" value="Unassembled WGS sequence"/>
</dbReference>
<keyword evidence="3" id="KW-1185">Reference proteome</keyword>
<reference evidence="2 3" key="1">
    <citation type="submission" date="2022-02" db="EMBL/GenBank/DDBJ databases">
        <authorList>
            <person name="Min J."/>
        </authorList>
    </citation>
    <scope>NUCLEOTIDE SEQUENCE [LARGE SCALE GENOMIC DNA]</scope>
    <source>
        <strain evidence="2 3">GR10-1</strain>
    </source>
</reference>
<evidence type="ECO:0000313" key="2">
    <source>
        <dbReference type="EMBL" id="MCH5596453.1"/>
    </source>
</evidence>
<proteinExistence type="predicted"/>
<name>A0ABS9SDL6_9BACT</name>